<protein>
    <submittedName>
        <fullName evidence="1">Uncharacterized protein</fullName>
    </submittedName>
</protein>
<name>A0AAV9LXW4_9SOLN</name>
<comment type="caution">
    <text evidence="1">The sequence shown here is derived from an EMBL/GenBank/DDBJ whole genome shotgun (WGS) entry which is preliminary data.</text>
</comment>
<dbReference type="AlphaFoldDB" id="A0AAV9LXW4"/>
<dbReference type="EMBL" id="JAWPEI010000004">
    <property type="protein sequence ID" value="KAK4729839.1"/>
    <property type="molecule type" value="Genomic_DNA"/>
</dbReference>
<sequence>MDQPSVSTREYVDISNIDAEAQNSVDQTVSGVSNDDLLGSSASKPPSLDDYPNLIMTQIFQLEPILDMTTTPYVQPRNRNSTSTTHLRTFSYRKVKAV</sequence>
<dbReference type="Proteomes" id="UP001311915">
    <property type="component" value="Unassembled WGS sequence"/>
</dbReference>
<evidence type="ECO:0000313" key="2">
    <source>
        <dbReference type="Proteomes" id="UP001311915"/>
    </source>
</evidence>
<gene>
    <name evidence="1" type="ORF">R3W88_022827</name>
</gene>
<reference evidence="1 2" key="1">
    <citation type="submission" date="2023-10" db="EMBL/GenBank/DDBJ databases">
        <title>Genome-Wide Identification Analysis in wild type Solanum Pinnatisectum Reveals Some Genes Defensing Phytophthora Infestans.</title>
        <authorList>
            <person name="Sun C."/>
        </authorList>
    </citation>
    <scope>NUCLEOTIDE SEQUENCE [LARGE SCALE GENOMIC DNA]</scope>
    <source>
        <strain evidence="1">LQN</strain>
        <tissue evidence="1">Leaf</tissue>
    </source>
</reference>
<organism evidence="1 2">
    <name type="scientific">Solanum pinnatisectum</name>
    <name type="common">tansyleaf nightshade</name>
    <dbReference type="NCBI Taxonomy" id="50273"/>
    <lineage>
        <taxon>Eukaryota</taxon>
        <taxon>Viridiplantae</taxon>
        <taxon>Streptophyta</taxon>
        <taxon>Embryophyta</taxon>
        <taxon>Tracheophyta</taxon>
        <taxon>Spermatophyta</taxon>
        <taxon>Magnoliopsida</taxon>
        <taxon>eudicotyledons</taxon>
        <taxon>Gunneridae</taxon>
        <taxon>Pentapetalae</taxon>
        <taxon>asterids</taxon>
        <taxon>lamiids</taxon>
        <taxon>Solanales</taxon>
        <taxon>Solanaceae</taxon>
        <taxon>Solanoideae</taxon>
        <taxon>Solaneae</taxon>
        <taxon>Solanum</taxon>
    </lineage>
</organism>
<accession>A0AAV9LXW4</accession>
<keyword evidence="2" id="KW-1185">Reference proteome</keyword>
<proteinExistence type="predicted"/>
<evidence type="ECO:0000313" key="1">
    <source>
        <dbReference type="EMBL" id="KAK4729839.1"/>
    </source>
</evidence>